<feature type="active site" evidence="2">
    <location>
        <position position="181"/>
    </location>
</feature>
<evidence type="ECO:0000256" key="3">
    <source>
        <dbReference type="SAM" id="SignalP"/>
    </source>
</evidence>
<evidence type="ECO:0000259" key="4">
    <source>
        <dbReference type="PROSITE" id="PS51767"/>
    </source>
</evidence>
<dbReference type="SUPFAM" id="SSF50630">
    <property type="entry name" value="Acid proteases"/>
    <property type="match status" value="1"/>
</dbReference>
<dbReference type="Proteomes" id="UP000007752">
    <property type="component" value="Chromosome 8"/>
</dbReference>
<accession>A3BRC3</accession>
<dbReference type="InterPro" id="IPR032861">
    <property type="entry name" value="TAXi_N"/>
</dbReference>
<dbReference type="AlphaFoldDB" id="A3BRC3"/>
<dbReference type="GO" id="GO:0006508">
    <property type="term" value="P:proteolysis"/>
    <property type="evidence" value="ECO:0007669"/>
    <property type="project" value="InterPro"/>
</dbReference>
<evidence type="ECO:0000313" key="5">
    <source>
        <dbReference type="EMBL" id="EAZ42112.1"/>
    </source>
</evidence>
<sequence>MDGRHLLLLHVLALLLLAVVVAAGGGAVVGRDSAVLQLRELQWGSSGQVRYSQSKRFEKKMTGEHKKAAAAARTRTRSTTVLELKHHSLTAIPDHPAAQETYLRRLLAADEARANSLQLRNKAAFTQSGKKATAAAAAAAGAEVPLTSGIRFQTLNYVTTIALGGGGSSRAGAGNLTVIVDTGSDLTWVQCKPCSVCYAQRDPLFDPSGSASYAAVPCNASACEASLKAATGVPGSCATVGGGGGGGKSERCYYSLAYGDGSFSRGVLATDTVALGGASVDGFVFGCGLSNRGLFGGTAGLMGLGPDGALAGLPDGAPPPFYFMNVTGASVGGAAVAAAGLGAANVLLDSGTVITRLAPSVYRAVRAEFARQFGAERYPAAPPFSLLDACYNLTGHDEVKVPLLTLRLEGGADMTVDAAGMLFMARKDGSQVCLAMASLSFEDQTPIIGNYQQKNKRVVYDTVGSRLGFADEDCSYA</sequence>
<dbReference type="InterPro" id="IPR001461">
    <property type="entry name" value="Aspartic_peptidase_A1"/>
</dbReference>
<dbReference type="InterPro" id="IPR032799">
    <property type="entry name" value="TAXi_C"/>
</dbReference>
<feature type="chain" id="PRO_5002651622" description="Peptidase A1 domain-containing protein" evidence="3">
    <location>
        <begin position="23"/>
        <end position="477"/>
    </location>
</feature>
<feature type="domain" description="Peptidase A1" evidence="4">
    <location>
        <begin position="157"/>
        <end position="470"/>
    </location>
</feature>
<dbReference type="InterPro" id="IPR001969">
    <property type="entry name" value="Aspartic_peptidase_AS"/>
</dbReference>
<feature type="active site" evidence="2">
    <location>
        <position position="349"/>
    </location>
</feature>
<dbReference type="Pfam" id="PF14543">
    <property type="entry name" value="TAXi_N"/>
    <property type="match status" value="1"/>
</dbReference>
<dbReference type="EMBL" id="CM000145">
    <property type="protein sequence ID" value="EAZ42112.1"/>
    <property type="molecule type" value="Genomic_DNA"/>
</dbReference>
<dbReference type="InterPro" id="IPR021109">
    <property type="entry name" value="Peptidase_aspartic_dom_sf"/>
</dbReference>
<dbReference type="PANTHER" id="PTHR13683:SF827">
    <property type="entry name" value="PEPTIDASE A1 DOMAIN-CONTAINING PROTEIN"/>
    <property type="match status" value="1"/>
</dbReference>
<dbReference type="GO" id="GO:0004190">
    <property type="term" value="F:aspartic-type endopeptidase activity"/>
    <property type="evidence" value="ECO:0007669"/>
    <property type="project" value="InterPro"/>
</dbReference>
<protein>
    <recommendedName>
        <fullName evidence="4">Peptidase A1 domain-containing protein</fullName>
    </recommendedName>
</protein>
<dbReference type="Pfam" id="PF14541">
    <property type="entry name" value="TAXi_C"/>
    <property type="match status" value="1"/>
</dbReference>
<organism evidence="5">
    <name type="scientific">Oryza sativa subsp. japonica</name>
    <name type="common">Rice</name>
    <dbReference type="NCBI Taxonomy" id="39947"/>
    <lineage>
        <taxon>Eukaryota</taxon>
        <taxon>Viridiplantae</taxon>
        <taxon>Streptophyta</taxon>
        <taxon>Embryophyta</taxon>
        <taxon>Tracheophyta</taxon>
        <taxon>Spermatophyta</taxon>
        <taxon>Magnoliopsida</taxon>
        <taxon>Liliopsida</taxon>
        <taxon>Poales</taxon>
        <taxon>Poaceae</taxon>
        <taxon>BOP clade</taxon>
        <taxon>Oryzoideae</taxon>
        <taxon>Oryzeae</taxon>
        <taxon>Oryzinae</taxon>
        <taxon>Oryza</taxon>
        <taxon>Oryza sativa</taxon>
    </lineage>
</organism>
<dbReference type="PANTHER" id="PTHR13683">
    <property type="entry name" value="ASPARTYL PROTEASES"/>
    <property type="match status" value="1"/>
</dbReference>
<dbReference type="MEROPS" id="A01.A07"/>
<gene>
    <name evidence="5" type="ORF">OsJ_26672</name>
</gene>
<dbReference type="InterPro" id="IPR033121">
    <property type="entry name" value="PEPTIDASE_A1"/>
</dbReference>
<dbReference type="Gene3D" id="2.40.70.10">
    <property type="entry name" value="Acid Proteases"/>
    <property type="match status" value="2"/>
</dbReference>
<dbReference type="PROSITE" id="PS00141">
    <property type="entry name" value="ASP_PROTEASE"/>
    <property type="match status" value="1"/>
</dbReference>
<reference evidence="5" key="1">
    <citation type="journal article" date="2005" name="PLoS Biol.">
        <title>The genomes of Oryza sativa: a history of duplications.</title>
        <authorList>
            <person name="Yu J."/>
            <person name="Wang J."/>
            <person name="Lin W."/>
            <person name="Li S."/>
            <person name="Li H."/>
            <person name="Zhou J."/>
            <person name="Ni P."/>
            <person name="Dong W."/>
            <person name="Hu S."/>
            <person name="Zeng C."/>
            <person name="Zhang J."/>
            <person name="Zhang Y."/>
            <person name="Li R."/>
            <person name="Xu Z."/>
            <person name="Li S."/>
            <person name="Li X."/>
            <person name="Zheng H."/>
            <person name="Cong L."/>
            <person name="Lin L."/>
            <person name="Yin J."/>
            <person name="Geng J."/>
            <person name="Li G."/>
            <person name="Shi J."/>
            <person name="Liu J."/>
            <person name="Lv H."/>
            <person name="Li J."/>
            <person name="Wang J."/>
            <person name="Deng Y."/>
            <person name="Ran L."/>
            <person name="Shi X."/>
            <person name="Wang X."/>
            <person name="Wu Q."/>
            <person name="Li C."/>
            <person name="Ren X."/>
            <person name="Wang J."/>
            <person name="Wang X."/>
            <person name="Li D."/>
            <person name="Liu D."/>
            <person name="Zhang X."/>
            <person name="Ji Z."/>
            <person name="Zhao W."/>
            <person name="Sun Y."/>
            <person name="Zhang Z."/>
            <person name="Bao J."/>
            <person name="Han Y."/>
            <person name="Dong L."/>
            <person name="Ji J."/>
            <person name="Chen P."/>
            <person name="Wu S."/>
            <person name="Liu J."/>
            <person name="Xiao Y."/>
            <person name="Bu D."/>
            <person name="Tan J."/>
            <person name="Yang L."/>
            <person name="Ye C."/>
            <person name="Zhang J."/>
            <person name="Xu J."/>
            <person name="Zhou Y."/>
            <person name="Yu Y."/>
            <person name="Zhang B."/>
            <person name="Zhuang S."/>
            <person name="Wei H."/>
            <person name="Liu B."/>
            <person name="Lei M."/>
            <person name="Yu H."/>
            <person name="Li Y."/>
            <person name="Xu H."/>
            <person name="Wei S."/>
            <person name="He X."/>
            <person name="Fang L."/>
            <person name="Zhang Z."/>
            <person name="Zhang Y."/>
            <person name="Huang X."/>
            <person name="Su Z."/>
            <person name="Tong W."/>
            <person name="Li J."/>
            <person name="Tong Z."/>
            <person name="Li S."/>
            <person name="Ye J."/>
            <person name="Wang L."/>
            <person name="Fang L."/>
            <person name="Lei T."/>
            <person name="Chen C."/>
            <person name="Chen H."/>
            <person name="Xu Z."/>
            <person name="Li H."/>
            <person name="Huang H."/>
            <person name="Zhang F."/>
            <person name="Xu H."/>
            <person name="Li N."/>
            <person name="Zhao C."/>
            <person name="Li S."/>
            <person name="Dong L."/>
            <person name="Huang Y."/>
            <person name="Li L."/>
            <person name="Xi Y."/>
            <person name="Qi Q."/>
            <person name="Li W."/>
            <person name="Zhang B."/>
            <person name="Hu W."/>
            <person name="Zhang Y."/>
            <person name="Tian X."/>
            <person name="Jiao Y."/>
            <person name="Liang X."/>
            <person name="Jin J."/>
            <person name="Gao L."/>
            <person name="Zheng W."/>
            <person name="Hao B."/>
            <person name="Liu S."/>
            <person name="Wang W."/>
            <person name="Yuan L."/>
            <person name="Cao M."/>
            <person name="McDermott J."/>
            <person name="Samudrala R."/>
            <person name="Wang J."/>
            <person name="Wong G.K."/>
            <person name="Yang H."/>
        </authorList>
    </citation>
    <scope>NUCLEOTIDE SEQUENCE [LARGE SCALE GENOMIC DNA]</scope>
</reference>
<dbReference type="PROSITE" id="PS51767">
    <property type="entry name" value="PEPTIDASE_A1"/>
    <property type="match status" value="1"/>
</dbReference>
<evidence type="ECO:0000256" key="1">
    <source>
        <dbReference type="ARBA" id="ARBA00007447"/>
    </source>
</evidence>
<reference evidence="5" key="2">
    <citation type="submission" date="2008-12" db="EMBL/GenBank/DDBJ databases">
        <title>Improved gene annotation of the rice (Oryza sativa) genomes.</title>
        <authorList>
            <person name="Wang J."/>
            <person name="Li R."/>
            <person name="Fan W."/>
            <person name="Huang Q."/>
            <person name="Zhang J."/>
            <person name="Zhou Y."/>
            <person name="Hu Y."/>
            <person name="Zi S."/>
            <person name="Li J."/>
            <person name="Ni P."/>
            <person name="Zheng H."/>
            <person name="Zhang Y."/>
            <person name="Zhao M."/>
            <person name="Hao Q."/>
            <person name="McDermott J."/>
            <person name="Samudrala R."/>
            <person name="Kristiansen K."/>
            <person name="Wong G.K.-S."/>
        </authorList>
    </citation>
    <scope>NUCLEOTIDE SEQUENCE</scope>
</reference>
<proteinExistence type="inferred from homology"/>
<feature type="signal peptide" evidence="3">
    <location>
        <begin position="1"/>
        <end position="22"/>
    </location>
</feature>
<name>A3BRC3_ORYSJ</name>
<dbReference type="FunFam" id="2.40.70.10:FF:000049">
    <property type="entry name" value="Aspartyl protease AED1"/>
    <property type="match status" value="1"/>
</dbReference>
<evidence type="ECO:0000256" key="2">
    <source>
        <dbReference type="PIRSR" id="PIRSR601461-1"/>
    </source>
</evidence>
<keyword evidence="3" id="KW-0732">Signal</keyword>
<comment type="similarity">
    <text evidence="1">Belongs to the peptidase A1 family.</text>
</comment>